<dbReference type="OrthoDB" id="9796712at2"/>
<dbReference type="Pfam" id="PF01597">
    <property type="entry name" value="GCV_H"/>
    <property type="match status" value="1"/>
</dbReference>
<dbReference type="PANTHER" id="PTHR11715:SF3">
    <property type="entry name" value="GLYCINE CLEAVAGE SYSTEM H PROTEIN-RELATED"/>
    <property type="match status" value="1"/>
</dbReference>
<dbReference type="GO" id="GO:0019464">
    <property type="term" value="P:glycine decarboxylation via glycine cleavage system"/>
    <property type="evidence" value="ECO:0007669"/>
    <property type="project" value="InterPro"/>
</dbReference>
<dbReference type="Proteomes" id="UP000199531">
    <property type="component" value="Unassembled WGS sequence"/>
</dbReference>
<dbReference type="InterPro" id="IPR002930">
    <property type="entry name" value="GCV_H"/>
</dbReference>
<dbReference type="SUPFAM" id="SSF51230">
    <property type="entry name" value="Single hybrid motif"/>
    <property type="match status" value="1"/>
</dbReference>
<dbReference type="InterPro" id="IPR000089">
    <property type="entry name" value="Biotin_lipoyl"/>
</dbReference>
<dbReference type="STRING" id="1121117.SAMN02745977_01889"/>
<dbReference type="PROSITE" id="PS50968">
    <property type="entry name" value="BIOTINYL_LIPOYL"/>
    <property type="match status" value="1"/>
</dbReference>
<gene>
    <name evidence="5" type="ORF">SAMN02745977_01889</name>
</gene>
<reference evidence="5 6" key="1">
    <citation type="submission" date="2016-10" db="EMBL/GenBank/DDBJ databases">
        <authorList>
            <person name="de Groot N.N."/>
        </authorList>
    </citation>
    <scope>NUCLEOTIDE SEQUENCE [LARGE SCALE GENOMIC DNA]</scope>
    <source>
        <strain evidence="5 6">DSM 15123</strain>
    </source>
</reference>
<evidence type="ECO:0000313" key="6">
    <source>
        <dbReference type="Proteomes" id="UP000199531"/>
    </source>
</evidence>
<dbReference type="InterPro" id="IPR003016">
    <property type="entry name" value="2-oxoA_DH_lipoyl-BS"/>
</dbReference>
<dbReference type="InterPro" id="IPR011053">
    <property type="entry name" value="Single_hybrid_motif"/>
</dbReference>
<dbReference type="PANTHER" id="PTHR11715">
    <property type="entry name" value="GLYCINE CLEAVAGE SYSTEM H PROTEIN"/>
    <property type="match status" value="1"/>
</dbReference>
<name>A0A1H8IWN2_9BURK</name>
<dbReference type="GO" id="GO:0005960">
    <property type="term" value="C:glycine cleavage complex"/>
    <property type="evidence" value="ECO:0007669"/>
    <property type="project" value="InterPro"/>
</dbReference>
<comment type="cofactor">
    <cofactor evidence="1">
        <name>(R)-lipoate</name>
        <dbReference type="ChEBI" id="CHEBI:83088"/>
    </cofactor>
</comment>
<evidence type="ECO:0000256" key="3">
    <source>
        <dbReference type="ARBA" id="ARBA00022823"/>
    </source>
</evidence>
<evidence type="ECO:0000256" key="2">
    <source>
        <dbReference type="ARBA" id="ARBA00009249"/>
    </source>
</evidence>
<proteinExistence type="inferred from homology"/>
<keyword evidence="6" id="KW-1185">Reference proteome</keyword>
<comment type="similarity">
    <text evidence="2">Belongs to the GcvH family.</text>
</comment>
<dbReference type="GO" id="GO:0009249">
    <property type="term" value="P:protein lipoylation"/>
    <property type="evidence" value="ECO:0007669"/>
    <property type="project" value="TreeGrafter"/>
</dbReference>
<dbReference type="EMBL" id="FOCW01000005">
    <property type="protein sequence ID" value="SEN73004.1"/>
    <property type="molecule type" value="Genomic_DNA"/>
</dbReference>
<evidence type="ECO:0000313" key="5">
    <source>
        <dbReference type="EMBL" id="SEN73004.1"/>
    </source>
</evidence>
<feature type="domain" description="Lipoyl-binding" evidence="4">
    <location>
        <begin position="37"/>
        <end position="119"/>
    </location>
</feature>
<dbReference type="InterPro" id="IPR033753">
    <property type="entry name" value="GCV_H/Fam206"/>
</dbReference>
<dbReference type="RefSeq" id="WP_091817084.1">
    <property type="nucleotide sequence ID" value="NZ_FOCW01000005.1"/>
</dbReference>
<protein>
    <submittedName>
        <fullName evidence="5">Glycine cleavage system H protein</fullName>
    </submittedName>
</protein>
<dbReference type="CDD" id="cd06848">
    <property type="entry name" value="GCS_H"/>
    <property type="match status" value="1"/>
</dbReference>
<organism evidence="5 6">
    <name type="scientific">Brachymonas denitrificans DSM 15123</name>
    <dbReference type="NCBI Taxonomy" id="1121117"/>
    <lineage>
        <taxon>Bacteria</taxon>
        <taxon>Pseudomonadati</taxon>
        <taxon>Pseudomonadota</taxon>
        <taxon>Betaproteobacteria</taxon>
        <taxon>Burkholderiales</taxon>
        <taxon>Comamonadaceae</taxon>
        <taxon>Brachymonas</taxon>
    </lineage>
</organism>
<dbReference type="Gene3D" id="2.40.50.100">
    <property type="match status" value="1"/>
</dbReference>
<evidence type="ECO:0000259" key="4">
    <source>
        <dbReference type="PROSITE" id="PS50968"/>
    </source>
</evidence>
<accession>A0A1H8IWN2</accession>
<dbReference type="PROSITE" id="PS00189">
    <property type="entry name" value="LIPOYL"/>
    <property type="match status" value="1"/>
</dbReference>
<sequence length="151" mass="16550">MQHASANSPAAVEHCPPDLHYLIEQQVWARVDADEGHATVGITALGIALAGDIYMCRPKRTGTVLAQGDAIAVVELAKSIVAVRSPVSGEVVQVNPLLEEQPERVHQQPYGEGWLVRMRLTDWDADRGQLLHGDAVVPAMRHHAWLNRLES</sequence>
<evidence type="ECO:0000256" key="1">
    <source>
        <dbReference type="ARBA" id="ARBA00001938"/>
    </source>
</evidence>
<dbReference type="GO" id="GO:0005737">
    <property type="term" value="C:cytoplasm"/>
    <property type="evidence" value="ECO:0007669"/>
    <property type="project" value="TreeGrafter"/>
</dbReference>
<keyword evidence="3" id="KW-0450">Lipoyl</keyword>
<dbReference type="AlphaFoldDB" id="A0A1H8IWN2"/>